<comment type="caution">
    <text evidence="1">The sequence shown here is derived from an EMBL/GenBank/DDBJ whole genome shotgun (WGS) entry which is preliminary data.</text>
</comment>
<dbReference type="Proteomes" id="UP001447188">
    <property type="component" value="Unassembled WGS sequence"/>
</dbReference>
<evidence type="ECO:0008006" key="3">
    <source>
        <dbReference type="Google" id="ProtNLM"/>
    </source>
</evidence>
<keyword evidence="2" id="KW-1185">Reference proteome</keyword>
<dbReference type="PANTHER" id="PTHR28523:SF1">
    <property type="entry name" value="CYTOCHROME C OXIDASE ASSEMBLY FACTOR 1"/>
    <property type="match status" value="1"/>
</dbReference>
<evidence type="ECO:0000313" key="1">
    <source>
        <dbReference type="EMBL" id="KAL0638529.1"/>
    </source>
</evidence>
<name>A0ABR3GRH0_9PEZI</name>
<dbReference type="InterPro" id="IPR042432">
    <property type="entry name" value="Coa1_fungi"/>
</dbReference>
<reference evidence="1 2" key="1">
    <citation type="submission" date="2024-02" db="EMBL/GenBank/DDBJ databases">
        <title>Discinaceae phylogenomics.</title>
        <authorList>
            <person name="Dirks A.C."/>
            <person name="James T.Y."/>
        </authorList>
    </citation>
    <scope>NUCLEOTIDE SEQUENCE [LARGE SCALE GENOMIC DNA]</scope>
    <source>
        <strain evidence="1 2">ACD0624</strain>
    </source>
</reference>
<organism evidence="1 2">
    <name type="scientific">Discina gigas</name>
    <dbReference type="NCBI Taxonomy" id="1032678"/>
    <lineage>
        <taxon>Eukaryota</taxon>
        <taxon>Fungi</taxon>
        <taxon>Dikarya</taxon>
        <taxon>Ascomycota</taxon>
        <taxon>Pezizomycotina</taxon>
        <taxon>Pezizomycetes</taxon>
        <taxon>Pezizales</taxon>
        <taxon>Discinaceae</taxon>
        <taxon>Discina</taxon>
    </lineage>
</organism>
<dbReference type="InterPro" id="IPR014807">
    <property type="entry name" value="Coa1"/>
</dbReference>
<dbReference type="Pfam" id="PF08695">
    <property type="entry name" value="Coa1"/>
    <property type="match status" value="1"/>
</dbReference>
<accession>A0ABR3GRH0</accession>
<proteinExistence type="predicted"/>
<sequence length="189" mass="21045">MVIRRSASLFLSSSKLLLPRSIRPVPSRNIATIAPKGSNVLMERRSDRPLPAVGLRRSTLISVPIFLVVLGASTAALFNYQKSSSSVVASTLYALRVHPQAREILGNEISFKNKMPWIGGKLSQLHGDIDISYRVKGTKGEGLMRFKSIRRTRLGLFETVRWDLIMDDGRRLVLLENTTADPFPQPESS</sequence>
<dbReference type="PANTHER" id="PTHR28523">
    <property type="entry name" value="CYTOCHROME C OXIDASE ASSEMBLY FACTOR 1"/>
    <property type="match status" value="1"/>
</dbReference>
<gene>
    <name evidence="1" type="ORF">Q9L58_002465</name>
</gene>
<dbReference type="EMBL" id="JBBBZM010000021">
    <property type="protein sequence ID" value="KAL0638529.1"/>
    <property type="molecule type" value="Genomic_DNA"/>
</dbReference>
<evidence type="ECO:0000313" key="2">
    <source>
        <dbReference type="Proteomes" id="UP001447188"/>
    </source>
</evidence>
<protein>
    <recommendedName>
        <fullName evidence="3">Cytochrome oxidase complex assembly protein</fullName>
    </recommendedName>
</protein>